<evidence type="ECO:0000313" key="2">
    <source>
        <dbReference type="WBParaSite" id="PS1159_v2.g7609.t1"/>
    </source>
</evidence>
<dbReference type="Proteomes" id="UP000887580">
    <property type="component" value="Unplaced"/>
</dbReference>
<reference evidence="2" key="1">
    <citation type="submission" date="2022-11" db="UniProtKB">
        <authorList>
            <consortium name="WormBaseParasite"/>
        </authorList>
    </citation>
    <scope>IDENTIFICATION</scope>
</reference>
<organism evidence="1 2">
    <name type="scientific">Panagrolaimus sp. PS1159</name>
    <dbReference type="NCBI Taxonomy" id="55785"/>
    <lineage>
        <taxon>Eukaryota</taxon>
        <taxon>Metazoa</taxon>
        <taxon>Ecdysozoa</taxon>
        <taxon>Nematoda</taxon>
        <taxon>Chromadorea</taxon>
        <taxon>Rhabditida</taxon>
        <taxon>Tylenchina</taxon>
        <taxon>Panagrolaimomorpha</taxon>
        <taxon>Panagrolaimoidea</taxon>
        <taxon>Panagrolaimidae</taxon>
        <taxon>Panagrolaimus</taxon>
    </lineage>
</organism>
<name>A0AC35GQ61_9BILA</name>
<dbReference type="WBParaSite" id="PS1159_v2.g7609.t1">
    <property type="protein sequence ID" value="PS1159_v2.g7609.t1"/>
    <property type="gene ID" value="PS1159_v2.g7609"/>
</dbReference>
<accession>A0AC35GQ61</accession>
<protein>
    <submittedName>
        <fullName evidence="2">Uncharacterized protein</fullName>
    </submittedName>
</protein>
<proteinExistence type="predicted"/>
<sequence>MDFVNRIASLSVIFAAFVLFIICQTSAARSISYYQSENPFELSDSYLSFQQQQSQEQEQYQPQELQQQQTSESTESSVHPLEKRRLVVRVPFAQSPDSIQLHRLYKTLFDNNNNTKQKKFMSLQALL</sequence>
<evidence type="ECO:0000313" key="1">
    <source>
        <dbReference type="Proteomes" id="UP000887580"/>
    </source>
</evidence>